<keyword evidence="10" id="KW-1185">Reference proteome</keyword>
<evidence type="ECO:0000313" key="10">
    <source>
        <dbReference type="Proteomes" id="UP001620597"/>
    </source>
</evidence>
<dbReference type="PROSITE" id="PS00108">
    <property type="entry name" value="PROTEIN_KINASE_ST"/>
    <property type="match status" value="1"/>
</dbReference>
<evidence type="ECO:0000259" key="8">
    <source>
        <dbReference type="PROSITE" id="PS51746"/>
    </source>
</evidence>
<keyword evidence="3" id="KW-0547">Nucleotide-binding</keyword>
<gene>
    <name evidence="9" type="ORF">WG929_13045</name>
</gene>
<keyword evidence="2" id="KW-0808">Transferase</keyword>
<dbReference type="Pfam" id="PF00069">
    <property type="entry name" value="Pkinase"/>
    <property type="match status" value="1"/>
</dbReference>
<keyword evidence="6" id="KW-0472">Membrane</keyword>
<dbReference type="SUPFAM" id="SSF56112">
    <property type="entry name" value="Protein kinase-like (PK-like)"/>
    <property type="match status" value="1"/>
</dbReference>
<evidence type="ECO:0000313" key="9">
    <source>
        <dbReference type="EMBL" id="MFK4753335.1"/>
    </source>
</evidence>
<name>A0ABW8NK31_9GAMM</name>
<dbReference type="Pfam" id="PF13672">
    <property type="entry name" value="PP2C_2"/>
    <property type="match status" value="1"/>
</dbReference>
<dbReference type="PROSITE" id="PS51746">
    <property type="entry name" value="PPM_2"/>
    <property type="match status" value="1"/>
</dbReference>
<evidence type="ECO:0000256" key="5">
    <source>
        <dbReference type="ARBA" id="ARBA00022840"/>
    </source>
</evidence>
<dbReference type="InterPro" id="IPR000719">
    <property type="entry name" value="Prot_kinase_dom"/>
</dbReference>
<dbReference type="PROSITE" id="PS50011">
    <property type="entry name" value="PROTEIN_KINASE_DOM"/>
    <property type="match status" value="1"/>
</dbReference>
<dbReference type="Gene3D" id="1.10.510.10">
    <property type="entry name" value="Transferase(Phosphotransferase) domain 1"/>
    <property type="match status" value="1"/>
</dbReference>
<accession>A0ABW8NK31</accession>
<comment type="caution">
    <text evidence="9">The sequence shown here is derived from an EMBL/GenBank/DDBJ whole genome shotgun (WGS) entry which is preliminary data.</text>
</comment>
<dbReference type="GO" id="GO:0016301">
    <property type="term" value="F:kinase activity"/>
    <property type="evidence" value="ECO:0007669"/>
    <property type="project" value="UniProtKB-KW"/>
</dbReference>
<feature type="transmembrane region" description="Helical" evidence="6">
    <location>
        <begin position="563"/>
        <end position="583"/>
    </location>
</feature>
<dbReference type="SMART" id="SM00220">
    <property type="entry name" value="S_TKc"/>
    <property type="match status" value="1"/>
</dbReference>
<feature type="domain" description="PPM-type phosphatase" evidence="8">
    <location>
        <begin position="17"/>
        <end position="247"/>
    </location>
</feature>
<dbReference type="RefSeq" id="WP_416206385.1">
    <property type="nucleotide sequence ID" value="NZ_JBBKTX010000015.1"/>
</dbReference>
<keyword evidence="6" id="KW-0812">Transmembrane</keyword>
<dbReference type="SUPFAM" id="SSF81606">
    <property type="entry name" value="PP2C-like"/>
    <property type="match status" value="1"/>
</dbReference>
<evidence type="ECO:0000256" key="2">
    <source>
        <dbReference type="ARBA" id="ARBA00022679"/>
    </source>
</evidence>
<dbReference type="SMART" id="SM00332">
    <property type="entry name" value="PP2Cc"/>
    <property type="match status" value="1"/>
</dbReference>
<dbReference type="CDD" id="cd14014">
    <property type="entry name" value="STKc_PknB_like"/>
    <property type="match status" value="1"/>
</dbReference>
<dbReference type="InterPro" id="IPR008271">
    <property type="entry name" value="Ser/Thr_kinase_AS"/>
</dbReference>
<keyword evidence="6" id="KW-1133">Transmembrane helix</keyword>
<evidence type="ECO:0000256" key="1">
    <source>
        <dbReference type="ARBA" id="ARBA00022527"/>
    </source>
</evidence>
<dbReference type="InterPro" id="IPR011009">
    <property type="entry name" value="Kinase-like_dom_sf"/>
</dbReference>
<sequence>MPTSTPATTPSDRLDLRIGGCSDKGVKPQNQDAFAAWQADLPVTRYKGVGICLADGVSSSDNAQQASVTSVTHFLQDYYSTPESWDVKSAVSKVMSSLNAWLFHHGQQASARHNGLVTTFSGVIVKSSTAHVFHVGDSRLYHYSDGFLEQVTRDHVQQGGRYLSRALGMDSHLEVDYLQRELKAGDVLLLTSDGVHGHLPTEALRDWIAALPPEASQYQLEQACQRLIQQALANKSEDNLTCVVVQIVSLPPKELGELTREVGSRVIPPVLEPGQKLDRYDVLKVLHANSRSHVYQVRDRFTANLFVLKAPSINFEDDDQYLESFAREQWVGCRLDHPNLMKMLPQQENSRFVYLVSEWLEGVDLRQWSYDHPAMDLATARNMIKPVIAGLRALQRRGMVHRDIKPENILVQPDEQIKIIDYGAVAVKGLTELNSGVIDQRPEGDIQYMAPEYWLDGLATTASDQYSLAVTLYQMLSGELPYNIPLLHRRGAKSATDWHYSSLREHRPDLPLWLDLALKKACHPVASQRYGSFSEFEADLYKPNEQLLRGHERKPLIERAPTSFWQVSTGVLMLLLLLQWWWFRSGSL</sequence>
<reference evidence="9 10" key="1">
    <citation type="submission" date="2024-03" db="EMBL/GenBank/DDBJ databases">
        <title>High-quality draft genome sequence of Oceanobacter sp. wDCs-4.</title>
        <authorList>
            <person name="Dong C."/>
        </authorList>
    </citation>
    <scope>NUCLEOTIDE SEQUENCE [LARGE SCALE GENOMIC DNA]</scope>
    <source>
        <strain evidence="10">wDCs-4</strain>
    </source>
</reference>
<feature type="domain" description="Protein kinase" evidence="7">
    <location>
        <begin position="280"/>
        <end position="588"/>
    </location>
</feature>
<evidence type="ECO:0000256" key="4">
    <source>
        <dbReference type="ARBA" id="ARBA00022777"/>
    </source>
</evidence>
<dbReference type="CDD" id="cd00143">
    <property type="entry name" value="PP2Cc"/>
    <property type="match status" value="1"/>
</dbReference>
<keyword evidence="5" id="KW-0067">ATP-binding</keyword>
<dbReference type="SMART" id="SM00331">
    <property type="entry name" value="PP2C_SIG"/>
    <property type="match status" value="1"/>
</dbReference>
<proteinExistence type="predicted"/>
<dbReference type="Proteomes" id="UP001620597">
    <property type="component" value="Unassembled WGS sequence"/>
</dbReference>
<dbReference type="PANTHER" id="PTHR24351">
    <property type="entry name" value="RIBOSOMAL PROTEIN S6 KINASE"/>
    <property type="match status" value="1"/>
</dbReference>
<dbReference type="InterPro" id="IPR001932">
    <property type="entry name" value="PPM-type_phosphatase-like_dom"/>
</dbReference>
<evidence type="ECO:0000259" key="7">
    <source>
        <dbReference type="PROSITE" id="PS50011"/>
    </source>
</evidence>
<dbReference type="Gene3D" id="3.60.40.10">
    <property type="entry name" value="PPM-type phosphatase domain"/>
    <property type="match status" value="1"/>
</dbReference>
<protein>
    <submittedName>
        <fullName evidence="9">Protein kinase</fullName>
    </submittedName>
</protein>
<evidence type="ECO:0000256" key="6">
    <source>
        <dbReference type="SAM" id="Phobius"/>
    </source>
</evidence>
<evidence type="ECO:0000256" key="3">
    <source>
        <dbReference type="ARBA" id="ARBA00022741"/>
    </source>
</evidence>
<dbReference type="Gene3D" id="3.30.200.20">
    <property type="entry name" value="Phosphorylase Kinase, domain 1"/>
    <property type="match status" value="1"/>
</dbReference>
<keyword evidence="4 9" id="KW-0418">Kinase</keyword>
<dbReference type="EMBL" id="JBBKTX010000015">
    <property type="protein sequence ID" value="MFK4753335.1"/>
    <property type="molecule type" value="Genomic_DNA"/>
</dbReference>
<dbReference type="InterPro" id="IPR036457">
    <property type="entry name" value="PPM-type-like_dom_sf"/>
</dbReference>
<keyword evidence="1" id="KW-0723">Serine/threonine-protein kinase</keyword>
<organism evidence="9 10">
    <name type="scientific">Oceanobacter antarcticus</name>
    <dbReference type="NCBI Taxonomy" id="3133425"/>
    <lineage>
        <taxon>Bacteria</taxon>
        <taxon>Pseudomonadati</taxon>
        <taxon>Pseudomonadota</taxon>
        <taxon>Gammaproteobacteria</taxon>
        <taxon>Oceanospirillales</taxon>
        <taxon>Oceanospirillaceae</taxon>
        <taxon>Oceanobacter</taxon>
    </lineage>
</organism>